<dbReference type="PANTHER" id="PTHR43788">
    <property type="entry name" value="DNA2/NAM7 HELICASE FAMILY MEMBER"/>
    <property type="match status" value="1"/>
</dbReference>
<comment type="caution">
    <text evidence="1">The sequence shown here is derived from an EMBL/GenBank/DDBJ whole genome shotgun (WGS) entry which is preliminary data.</text>
</comment>
<dbReference type="OrthoDB" id="6513042at2759"/>
<dbReference type="Gene3D" id="3.40.50.300">
    <property type="entry name" value="P-loop containing nucleotide triphosphate hydrolases"/>
    <property type="match status" value="1"/>
</dbReference>
<dbReference type="InterPro" id="IPR050534">
    <property type="entry name" value="Coronavir_polyprotein_1ab"/>
</dbReference>
<dbReference type="Pfam" id="PF13604">
    <property type="entry name" value="AAA_30"/>
    <property type="match status" value="1"/>
</dbReference>
<keyword evidence="2" id="KW-1185">Reference proteome</keyword>
<name>A0A4Y7SP65_COPMI</name>
<dbReference type="GO" id="GO:0043139">
    <property type="term" value="F:5'-3' DNA helicase activity"/>
    <property type="evidence" value="ECO:0007669"/>
    <property type="project" value="TreeGrafter"/>
</dbReference>
<organism evidence="1 2">
    <name type="scientific">Coprinellus micaceus</name>
    <name type="common">Glistening ink-cap mushroom</name>
    <name type="synonym">Coprinus micaceus</name>
    <dbReference type="NCBI Taxonomy" id="71717"/>
    <lineage>
        <taxon>Eukaryota</taxon>
        <taxon>Fungi</taxon>
        <taxon>Dikarya</taxon>
        <taxon>Basidiomycota</taxon>
        <taxon>Agaricomycotina</taxon>
        <taxon>Agaricomycetes</taxon>
        <taxon>Agaricomycetidae</taxon>
        <taxon>Agaricales</taxon>
        <taxon>Agaricineae</taxon>
        <taxon>Psathyrellaceae</taxon>
        <taxon>Coprinellus</taxon>
    </lineage>
</organism>
<dbReference type="CDD" id="cd17934">
    <property type="entry name" value="DEXXQc_Upf1-like"/>
    <property type="match status" value="1"/>
</dbReference>
<evidence type="ECO:0000313" key="2">
    <source>
        <dbReference type="Proteomes" id="UP000298030"/>
    </source>
</evidence>
<reference evidence="1 2" key="1">
    <citation type="journal article" date="2019" name="Nat. Ecol. Evol.">
        <title>Megaphylogeny resolves global patterns of mushroom evolution.</title>
        <authorList>
            <person name="Varga T."/>
            <person name="Krizsan K."/>
            <person name="Foldi C."/>
            <person name="Dima B."/>
            <person name="Sanchez-Garcia M."/>
            <person name="Sanchez-Ramirez S."/>
            <person name="Szollosi G.J."/>
            <person name="Szarkandi J.G."/>
            <person name="Papp V."/>
            <person name="Albert L."/>
            <person name="Andreopoulos W."/>
            <person name="Angelini C."/>
            <person name="Antonin V."/>
            <person name="Barry K.W."/>
            <person name="Bougher N.L."/>
            <person name="Buchanan P."/>
            <person name="Buyck B."/>
            <person name="Bense V."/>
            <person name="Catcheside P."/>
            <person name="Chovatia M."/>
            <person name="Cooper J."/>
            <person name="Damon W."/>
            <person name="Desjardin D."/>
            <person name="Finy P."/>
            <person name="Geml J."/>
            <person name="Haridas S."/>
            <person name="Hughes K."/>
            <person name="Justo A."/>
            <person name="Karasinski D."/>
            <person name="Kautmanova I."/>
            <person name="Kiss B."/>
            <person name="Kocsube S."/>
            <person name="Kotiranta H."/>
            <person name="LaButti K.M."/>
            <person name="Lechner B.E."/>
            <person name="Liimatainen K."/>
            <person name="Lipzen A."/>
            <person name="Lukacs Z."/>
            <person name="Mihaltcheva S."/>
            <person name="Morgado L.N."/>
            <person name="Niskanen T."/>
            <person name="Noordeloos M.E."/>
            <person name="Ohm R.A."/>
            <person name="Ortiz-Santana B."/>
            <person name="Ovrebo C."/>
            <person name="Racz N."/>
            <person name="Riley R."/>
            <person name="Savchenko A."/>
            <person name="Shiryaev A."/>
            <person name="Soop K."/>
            <person name="Spirin V."/>
            <person name="Szebenyi C."/>
            <person name="Tomsovsky M."/>
            <person name="Tulloss R.E."/>
            <person name="Uehling J."/>
            <person name="Grigoriev I.V."/>
            <person name="Vagvolgyi C."/>
            <person name="Papp T."/>
            <person name="Martin F.M."/>
            <person name="Miettinen O."/>
            <person name="Hibbett D.S."/>
            <person name="Nagy L.G."/>
        </authorList>
    </citation>
    <scope>NUCLEOTIDE SEQUENCE [LARGE SCALE GENOMIC DNA]</scope>
    <source>
        <strain evidence="1 2">FP101781</strain>
    </source>
</reference>
<proteinExistence type="predicted"/>
<gene>
    <name evidence="1" type="ORF">FA13DRAFT_1797856</name>
</gene>
<dbReference type="STRING" id="71717.A0A4Y7SP65"/>
<evidence type="ECO:0000313" key="1">
    <source>
        <dbReference type="EMBL" id="TEB23660.1"/>
    </source>
</evidence>
<dbReference type="AlphaFoldDB" id="A0A4Y7SP65"/>
<accession>A0A4Y7SP65</accession>
<protein>
    <recommendedName>
        <fullName evidence="3">DNA2/NAM7 helicase helicase domain-containing protein</fullName>
    </recommendedName>
</protein>
<dbReference type="PANTHER" id="PTHR43788:SF8">
    <property type="entry name" value="DNA-BINDING PROTEIN SMUBP-2"/>
    <property type="match status" value="1"/>
</dbReference>
<dbReference type="EMBL" id="QPFP01000075">
    <property type="protein sequence ID" value="TEB23660.1"/>
    <property type="molecule type" value="Genomic_DNA"/>
</dbReference>
<dbReference type="Proteomes" id="UP000298030">
    <property type="component" value="Unassembled WGS sequence"/>
</dbReference>
<evidence type="ECO:0008006" key="3">
    <source>
        <dbReference type="Google" id="ProtNLM"/>
    </source>
</evidence>
<dbReference type="SUPFAM" id="SSF52540">
    <property type="entry name" value="P-loop containing nucleoside triphosphate hydrolases"/>
    <property type="match status" value="1"/>
</dbReference>
<sequence length="498" mass="56102">MAGRIHLVSYVQQNLINGPKIPSRLEVRHFPRRSAGEAVNWLLDGKIPWRPNPIPVGISLDQDHSQQITKITFSASARAVAISVDESSLKELKVISNDGPFVKLLKGNGRFVCKDAVAGEEGSSQNTFVVVGFDFARIAVLVRKYVGVEVHGFDLGTLIAPNAKAPWPPGRMVTARVDQNANSFSISKCWDIRVDMDAVFLRAWISECVAERCQPELLNSTVVETARLNRKELECLENMVAENFWLEQLRPKEVVNEFASVKTRKDGRLEVVNDRYKTKIRRSETQAIVLTTASGQEHTTRARGVKGKSTTLGKLNVKEPVSSIRIIGRQDATNSERLADFLLLGVLQGKKTFQNSPFIRLFWFPGWKKFRPPEDTAILRPEKVEMVLRAARLNESQERVARMAGEKERCMIVHGPPGTGKTTTIAAIARIWDLHDCPVWIIAHSNVAVKNIALALHKREVGFRILVSKEFFEEWHEHLYDSIRDKTHPFRRAARVPG</sequence>
<dbReference type="InterPro" id="IPR027417">
    <property type="entry name" value="P-loop_NTPase"/>
</dbReference>